<dbReference type="InterPro" id="IPR019575">
    <property type="entry name" value="Nuop51_4Fe4S-bd"/>
</dbReference>
<dbReference type="GO" id="GO:0051539">
    <property type="term" value="F:4 iron, 4 sulfur cluster binding"/>
    <property type="evidence" value="ECO:0007669"/>
    <property type="project" value="UniProtKB-KW"/>
</dbReference>
<dbReference type="PANTHER" id="PTHR43578:SF3">
    <property type="entry name" value="NADH-QUINONE OXIDOREDUCTASE SUBUNIT F"/>
    <property type="match status" value="1"/>
</dbReference>
<dbReference type="Pfam" id="PF13237">
    <property type="entry name" value="Fer4_10"/>
    <property type="match status" value="1"/>
</dbReference>
<dbReference type="Proteomes" id="UP000315534">
    <property type="component" value="Unassembled WGS sequence"/>
</dbReference>
<feature type="domain" description="4Fe-4S ferredoxin-type" evidence="6">
    <location>
        <begin position="428"/>
        <end position="455"/>
    </location>
</feature>
<dbReference type="InterPro" id="IPR011538">
    <property type="entry name" value="Nuo51_FMN-bd"/>
</dbReference>
<evidence type="ECO:0000256" key="3">
    <source>
        <dbReference type="ARBA" id="ARBA00022723"/>
    </source>
</evidence>
<dbReference type="Pfam" id="PF01512">
    <property type="entry name" value="Complex1_51K"/>
    <property type="match status" value="1"/>
</dbReference>
<dbReference type="PROSITE" id="PS00198">
    <property type="entry name" value="4FE4S_FER_1"/>
    <property type="match status" value="1"/>
</dbReference>
<feature type="domain" description="4Fe-4S ferredoxin-type" evidence="6">
    <location>
        <begin position="398"/>
        <end position="427"/>
    </location>
</feature>
<comment type="similarity">
    <text evidence="1">Belongs to the complex I 51 kDa subunit family.</text>
</comment>
<dbReference type="Gene3D" id="1.20.1440.230">
    <property type="entry name" value="NADH-ubiquinone oxidoreductase 51kDa subunit, iron-sulphur binding domain"/>
    <property type="match status" value="1"/>
</dbReference>
<dbReference type="SUPFAM" id="SSF54862">
    <property type="entry name" value="4Fe-4S ferredoxins"/>
    <property type="match status" value="1"/>
</dbReference>
<feature type="non-terminal residue" evidence="7">
    <location>
        <position position="1"/>
    </location>
</feature>
<dbReference type="InterPro" id="IPR017900">
    <property type="entry name" value="4Fe4S_Fe_S_CS"/>
</dbReference>
<dbReference type="Gene3D" id="3.40.50.11540">
    <property type="entry name" value="NADH-ubiquinone oxidoreductase 51kDa subunit"/>
    <property type="match status" value="1"/>
</dbReference>
<organism evidence="7 8">
    <name type="scientific">candidate division TA06 bacterium</name>
    <dbReference type="NCBI Taxonomy" id="2250710"/>
    <lineage>
        <taxon>Bacteria</taxon>
        <taxon>Bacteria division TA06</taxon>
    </lineage>
</organism>
<dbReference type="SMART" id="SM00928">
    <property type="entry name" value="NADH_4Fe-4S"/>
    <property type="match status" value="1"/>
</dbReference>
<dbReference type="PROSITE" id="PS51379">
    <property type="entry name" value="4FE4S_FER_2"/>
    <property type="match status" value="2"/>
</dbReference>
<dbReference type="PANTHER" id="PTHR43578">
    <property type="entry name" value="NADH-QUINONE OXIDOREDUCTASE SUBUNIT F"/>
    <property type="match status" value="1"/>
</dbReference>
<dbReference type="AlphaFoldDB" id="A0A523XMM3"/>
<evidence type="ECO:0000313" key="8">
    <source>
        <dbReference type="Proteomes" id="UP000315534"/>
    </source>
</evidence>
<evidence type="ECO:0000259" key="6">
    <source>
        <dbReference type="PROSITE" id="PS51379"/>
    </source>
</evidence>
<reference evidence="7 8" key="1">
    <citation type="submission" date="2019-03" db="EMBL/GenBank/DDBJ databases">
        <title>Metabolic potential of uncultured bacteria and archaea associated with petroleum seepage in deep-sea sediments.</title>
        <authorList>
            <person name="Dong X."/>
            <person name="Hubert C."/>
        </authorList>
    </citation>
    <scope>NUCLEOTIDE SEQUENCE [LARGE SCALE GENOMIC DNA]</scope>
    <source>
        <strain evidence="7">E29_bin36</strain>
    </source>
</reference>
<keyword evidence="3" id="KW-0479">Metal-binding</keyword>
<dbReference type="Pfam" id="PF10531">
    <property type="entry name" value="SLBB"/>
    <property type="match status" value="1"/>
</dbReference>
<dbReference type="SUPFAM" id="SSF142019">
    <property type="entry name" value="Nqo1 FMN-binding domain-like"/>
    <property type="match status" value="1"/>
</dbReference>
<name>A0A523XMM3_UNCT6</name>
<dbReference type="GO" id="GO:0046872">
    <property type="term" value="F:metal ion binding"/>
    <property type="evidence" value="ECO:0007669"/>
    <property type="project" value="UniProtKB-KW"/>
</dbReference>
<dbReference type="InterPro" id="IPR037207">
    <property type="entry name" value="Nuop51_4Fe4S-bd_sf"/>
</dbReference>
<keyword evidence="2" id="KW-0004">4Fe-4S</keyword>
<evidence type="ECO:0000256" key="1">
    <source>
        <dbReference type="ARBA" id="ARBA00007523"/>
    </source>
</evidence>
<dbReference type="Gene3D" id="3.10.20.600">
    <property type="match status" value="1"/>
</dbReference>
<keyword evidence="5" id="KW-0411">Iron-sulfur</keyword>
<protein>
    <submittedName>
        <fullName evidence="7">NADH-quinone oxidoreductase subunit NuoF</fullName>
    </submittedName>
</protein>
<keyword evidence="4" id="KW-0408">Iron</keyword>
<dbReference type="SUPFAM" id="SSF140490">
    <property type="entry name" value="Nqo1C-terminal domain-like"/>
    <property type="match status" value="1"/>
</dbReference>
<dbReference type="NCBIfam" id="NF010120">
    <property type="entry name" value="PRK13596.1"/>
    <property type="match status" value="1"/>
</dbReference>
<dbReference type="InterPro" id="IPR037225">
    <property type="entry name" value="Nuo51_FMN-bd_sf"/>
</dbReference>
<evidence type="ECO:0000313" key="7">
    <source>
        <dbReference type="EMBL" id="TET80485.1"/>
    </source>
</evidence>
<gene>
    <name evidence="7" type="primary">nuoF</name>
    <name evidence="7" type="ORF">E3J38_05500</name>
</gene>
<accession>A0A523XMM3</accession>
<comment type="caution">
    <text evidence="7">The sequence shown here is derived from an EMBL/GenBank/DDBJ whole genome shotgun (WGS) entry which is preliminary data.</text>
</comment>
<dbReference type="InterPro" id="IPR019554">
    <property type="entry name" value="Soluble_ligand-bd"/>
</dbReference>
<evidence type="ECO:0000256" key="2">
    <source>
        <dbReference type="ARBA" id="ARBA00022485"/>
    </source>
</evidence>
<dbReference type="EMBL" id="SOIP01000327">
    <property type="protein sequence ID" value="TET80485.1"/>
    <property type="molecule type" value="Genomic_DNA"/>
</dbReference>
<dbReference type="FunFam" id="1.20.1440.230:FF:000001">
    <property type="entry name" value="Mitochondrial NADH dehydrogenase flavoprotein 1"/>
    <property type="match status" value="1"/>
</dbReference>
<dbReference type="SUPFAM" id="SSF142984">
    <property type="entry name" value="Nqo1 middle domain-like"/>
    <property type="match status" value="1"/>
</dbReference>
<dbReference type="InterPro" id="IPR017896">
    <property type="entry name" value="4Fe4S_Fe-S-bd"/>
</dbReference>
<evidence type="ECO:0000256" key="5">
    <source>
        <dbReference type="ARBA" id="ARBA00023014"/>
    </source>
</evidence>
<dbReference type="Pfam" id="PF10589">
    <property type="entry name" value="NADH_4Fe-4S"/>
    <property type="match status" value="1"/>
</dbReference>
<dbReference type="FunFam" id="3.40.50.11540:FF:000001">
    <property type="entry name" value="NADH dehydrogenase [ubiquinone] flavoprotein 1, mitochondrial"/>
    <property type="match status" value="1"/>
</dbReference>
<sequence length="455" mass="49013">LHKVLTDMEPEQVIGDIKKSGLRGRGGAGFPTGLKWEISRKSRSGTKYIVCNADEGDPGAYMDRSILEGDPHTVLEGMIIGAYAIGASEGYIYCRTEYPLAIEELSIAIKKAREYGLLGKNIMGSGMDFDIKISEGAGAFVCGEETALMASIEGKTGEPRMRPPFPSESGLWGKPTNINNVETWANVPVIIGRGGDWYSKIGTKESKGTKVFSIVGKINNTGLVEVPMGITLKELVEDVGGGIPNNREFKAVQTGGPSGGCIPKSLLQLPVDYEELAKAGSIMGSGGLIVMDDETCMVDVAKYFIGFLEDESCGKCLSCREGTERMREILEDITEGRGKEGDIELLESLAAVVKDVSLCGLGSTAPNPVLSTIQYFRDEYEAHIKEKRCPARVCRALVQYRIDAEACTGCRACLTVCPEGAITGERKKAHVLDRKKCIKCGACVEVCKPDAIIVE</sequence>
<dbReference type="Gene3D" id="3.30.70.20">
    <property type="match status" value="1"/>
</dbReference>
<proteinExistence type="inferred from homology"/>
<evidence type="ECO:0000256" key="4">
    <source>
        <dbReference type="ARBA" id="ARBA00023004"/>
    </source>
</evidence>